<proteinExistence type="inferred from homology"/>
<evidence type="ECO:0000256" key="7">
    <source>
        <dbReference type="ARBA" id="ARBA00023136"/>
    </source>
</evidence>
<dbReference type="PANTHER" id="PTHR48022">
    <property type="entry name" value="PLASTIDIC GLUCOSE TRANSPORTER 4"/>
    <property type="match status" value="1"/>
</dbReference>
<evidence type="ECO:0000313" key="13">
    <source>
        <dbReference type="Proteomes" id="UP000813461"/>
    </source>
</evidence>
<evidence type="ECO:0000256" key="2">
    <source>
        <dbReference type="ARBA" id="ARBA00010992"/>
    </source>
</evidence>
<keyword evidence="4" id="KW-0762">Sugar transport</keyword>
<feature type="transmembrane region" description="Helical" evidence="10">
    <location>
        <begin position="80"/>
        <end position="100"/>
    </location>
</feature>
<feature type="region of interest" description="Disordered" evidence="9">
    <location>
        <begin position="537"/>
        <end position="577"/>
    </location>
</feature>
<keyword evidence="3 8" id="KW-0813">Transport</keyword>
<dbReference type="PROSITE" id="PS50850">
    <property type="entry name" value="MFS"/>
    <property type="match status" value="1"/>
</dbReference>
<evidence type="ECO:0000256" key="1">
    <source>
        <dbReference type="ARBA" id="ARBA00004141"/>
    </source>
</evidence>
<feature type="transmembrane region" description="Helical" evidence="10">
    <location>
        <begin position="335"/>
        <end position="356"/>
    </location>
</feature>
<feature type="transmembrane region" description="Helical" evidence="10">
    <location>
        <begin position="462"/>
        <end position="483"/>
    </location>
</feature>
<dbReference type="Gene3D" id="1.20.1250.20">
    <property type="entry name" value="MFS general substrate transporter like domains"/>
    <property type="match status" value="1"/>
</dbReference>
<feature type="transmembrane region" description="Helical" evidence="10">
    <location>
        <begin position="27"/>
        <end position="47"/>
    </location>
</feature>
<sequence>MSVHQHKTYDGIHAKYYRAIKIRGAECGIEAIMLGVVTSIGGFLFGYDTGQISSMQLFPDFIRRFGQRQADGSVAFDSTIISLVVSTMSLGTLVGALSGAYTADWWGRRRSLSFGVLIFIIGNVIQVTAMNSWVHLMVGRIVAGLGVGNLSVGVPMFQSECCPREIRGAVVASYQLMITIGILISNGINYGVRDNPGDETDASWRIVIGLGIAFSLPLGIGILFSPESPRWLAGRGRWEDARMALARLRGQKHDPTHVLVNDDFKEMEESIAEQNKAGKGTWMECFTGQPSGIPRLVYRTILGCSLQFFQQWTGVNYFFYYGATIFESAGIEDPIQVQLILGAVNVFMTLPGLYLIERLGRRTPLVFGGLWQATWLLIFAVIGTVRPPTEYTSSGIVMIVCACMFIASFACTWGPFIWVVIGETFPLRTRAKQASLATAFNWLAGNFLIAFLTPYADDGISYAFGFVFFGCNFVAAAIVYFFLFETKSLSLESVDMMYSDPSVKAISSKKWVPAGYISRNERDEAYWHRRPSILDERTNATGLPARSMDEKTDEKDDSSPERGMSVHRENAGDARRV</sequence>
<keyword evidence="5 10" id="KW-0812">Transmembrane</keyword>
<dbReference type="InterPro" id="IPR036259">
    <property type="entry name" value="MFS_trans_sf"/>
</dbReference>
<dbReference type="NCBIfam" id="TIGR00879">
    <property type="entry name" value="SP"/>
    <property type="match status" value="1"/>
</dbReference>
<dbReference type="InterPro" id="IPR050360">
    <property type="entry name" value="MFS_Sugar_Transporters"/>
</dbReference>
<dbReference type="FunFam" id="1.20.1250.20:FF:000044">
    <property type="entry name" value="Hexose transporter Hxt3p"/>
    <property type="match status" value="1"/>
</dbReference>
<dbReference type="InterPro" id="IPR020846">
    <property type="entry name" value="MFS_dom"/>
</dbReference>
<feature type="transmembrane region" description="Helical" evidence="10">
    <location>
        <begin position="434"/>
        <end position="456"/>
    </location>
</feature>
<evidence type="ECO:0000256" key="9">
    <source>
        <dbReference type="SAM" id="MobiDB-lite"/>
    </source>
</evidence>
<dbReference type="CDD" id="cd17356">
    <property type="entry name" value="MFS_HXT"/>
    <property type="match status" value="1"/>
</dbReference>
<feature type="transmembrane region" description="Helical" evidence="10">
    <location>
        <begin position="169"/>
        <end position="192"/>
    </location>
</feature>
<feature type="transmembrane region" description="Helical" evidence="10">
    <location>
        <begin position="112"/>
        <end position="131"/>
    </location>
</feature>
<evidence type="ECO:0000313" key="12">
    <source>
        <dbReference type="EMBL" id="KAH7069526.1"/>
    </source>
</evidence>
<keyword evidence="6 10" id="KW-1133">Transmembrane helix</keyword>
<dbReference type="PROSITE" id="PS00216">
    <property type="entry name" value="SUGAR_TRANSPORT_1"/>
    <property type="match status" value="2"/>
</dbReference>
<comment type="caution">
    <text evidence="12">The sequence shown here is derived from an EMBL/GenBank/DDBJ whole genome shotgun (WGS) entry which is preliminary data.</text>
</comment>
<evidence type="ECO:0000256" key="8">
    <source>
        <dbReference type="RuleBase" id="RU003346"/>
    </source>
</evidence>
<feature type="transmembrane region" description="Helical" evidence="10">
    <location>
        <begin position="365"/>
        <end position="384"/>
    </location>
</feature>
<dbReference type="InterPro" id="IPR003663">
    <property type="entry name" value="Sugar/inositol_transpt"/>
</dbReference>
<name>A0A8K0VS39_9PLEO</name>
<dbReference type="AlphaFoldDB" id="A0A8K0VS39"/>
<dbReference type="PRINTS" id="PR00171">
    <property type="entry name" value="SUGRTRNSPORT"/>
</dbReference>
<dbReference type="InterPro" id="IPR005828">
    <property type="entry name" value="MFS_sugar_transport-like"/>
</dbReference>
<dbReference type="EMBL" id="JAGMVJ010000029">
    <property type="protein sequence ID" value="KAH7069526.1"/>
    <property type="molecule type" value="Genomic_DNA"/>
</dbReference>
<reference evidence="12" key="1">
    <citation type="journal article" date="2021" name="Nat. Commun.">
        <title>Genetic determinants of endophytism in the Arabidopsis root mycobiome.</title>
        <authorList>
            <person name="Mesny F."/>
            <person name="Miyauchi S."/>
            <person name="Thiergart T."/>
            <person name="Pickel B."/>
            <person name="Atanasova L."/>
            <person name="Karlsson M."/>
            <person name="Huettel B."/>
            <person name="Barry K.W."/>
            <person name="Haridas S."/>
            <person name="Chen C."/>
            <person name="Bauer D."/>
            <person name="Andreopoulos W."/>
            <person name="Pangilinan J."/>
            <person name="LaButti K."/>
            <person name="Riley R."/>
            <person name="Lipzen A."/>
            <person name="Clum A."/>
            <person name="Drula E."/>
            <person name="Henrissat B."/>
            <person name="Kohler A."/>
            <person name="Grigoriev I.V."/>
            <person name="Martin F.M."/>
            <person name="Hacquard S."/>
        </authorList>
    </citation>
    <scope>NUCLEOTIDE SEQUENCE</scope>
    <source>
        <strain evidence="12">MPI-SDFR-AT-0120</strain>
    </source>
</reference>
<evidence type="ECO:0000256" key="6">
    <source>
        <dbReference type="ARBA" id="ARBA00022989"/>
    </source>
</evidence>
<accession>A0A8K0VS39</accession>
<feature type="domain" description="Major facilitator superfamily (MFS) profile" evidence="11">
    <location>
        <begin position="34"/>
        <end position="488"/>
    </location>
</feature>
<evidence type="ECO:0000256" key="3">
    <source>
        <dbReference type="ARBA" id="ARBA00022448"/>
    </source>
</evidence>
<keyword evidence="13" id="KW-1185">Reference proteome</keyword>
<gene>
    <name evidence="12" type="ORF">FB567DRAFT_456421</name>
</gene>
<comment type="similarity">
    <text evidence="2 8">Belongs to the major facilitator superfamily. Sugar transporter (TC 2.A.1.1) family.</text>
</comment>
<evidence type="ECO:0000259" key="11">
    <source>
        <dbReference type="PROSITE" id="PS50850"/>
    </source>
</evidence>
<protein>
    <submittedName>
        <fullName evidence="12">Monosaccharide transporter-like protein</fullName>
    </submittedName>
</protein>
<dbReference type="Pfam" id="PF00083">
    <property type="entry name" value="Sugar_tr"/>
    <property type="match status" value="1"/>
</dbReference>
<feature type="transmembrane region" description="Helical" evidence="10">
    <location>
        <begin position="137"/>
        <end position="157"/>
    </location>
</feature>
<feature type="transmembrane region" description="Helical" evidence="10">
    <location>
        <begin position="204"/>
        <end position="225"/>
    </location>
</feature>
<comment type="subcellular location">
    <subcellularLocation>
        <location evidence="1">Membrane</location>
        <topology evidence="1">Multi-pass membrane protein</topology>
    </subcellularLocation>
</comment>
<evidence type="ECO:0000256" key="4">
    <source>
        <dbReference type="ARBA" id="ARBA00022597"/>
    </source>
</evidence>
<keyword evidence="7 10" id="KW-0472">Membrane</keyword>
<evidence type="ECO:0000256" key="5">
    <source>
        <dbReference type="ARBA" id="ARBA00022692"/>
    </source>
</evidence>
<feature type="transmembrane region" description="Helical" evidence="10">
    <location>
        <begin position="396"/>
        <end position="422"/>
    </location>
</feature>
<dbReference type="GO" id="GO:0005886">
    <property type="term" value="C:plasma membrane"/>
    <property type="evidence" value="ECO:0007669"/>
    <property type="project" value="TreeGrafter"/>
</dbReference>
<dbReference type="InterPro" id="IPR005829">
    <property type="entry name" value="Sugar_transporter_CS"/>
</dbReference>
<dbReference type="Proteomes" id="UP000813461">
    <property type="component" value="Unassembled WGS sequence"/>
</dbReference>
<dbReference type="OrthoDB" id="5141738at2759"/>
<feature type="transmembrane region" description="Helical" evidence="10">
    <location>
        <begin position="296"/>
        <end position="315"/>
    </location>
</feature>
<dbReference type="PROSITE" id="PS00217">
    <property type="entry name" value="SUGAR_TRANSPORT_2"/>
    <property type="match status" value="1"/>
</dbReference>
<dbReference type="SUPFAM" id="SSF103473">
    <property type="entry name" value="MFS general substrate transporter"/>
    <property type="match status" value="1"/>
</dbReference>
<dbReference type="GO" id="GO:0005351">
    <property type="term" value="F:carbohydrate:proton symporter activity"/>
    <property type="evidence" value="ECO:0007669"/>
    <property type="project" value="TreeGrafter"/>
</dbReference>
<organism evidence="12 13">
    <name type="scientific">Paraphoma chrysanthemicola</name>
    <dbReference type="NCBI Taxonomy" id="798071"/>
    <lineage>
        <taxon>Eukaryota</taxon>
        <taxon>Fungi</taxon>
        <taxon>Dikarya</taxon>
        <taxon>Ascomycota</taxon>
        <taxon>Pezizomycotina</taxon>
        <taxon>Dothideomycetes</taxon>
        <taxon>Pleosporomycetidae</taxon>
        <taxon>Pleosporales</taxon>
        <taxon>Pleosporineae</taxon>
        <taxon>Phaeosphaeriaceae</taxon>
        <taxon>Paraphoma</taxon>
    </lineage>
</organism>
<dbReference type="PANTHER" id="PTHR48022:SF75">
    <property type="entry name" value="GALACTOSE TRANSPORTER-RELATED"/>
    <property type="match status" value="1"/>
</dbReference>
<evidence type="ECO:0000256" key="10">
    <source>
        <dbReference type="SAM" id="Phobius"/>
    </source>
</evidence>
<feature type="compositionally biased region" description="Basic and acidic residues" evidence="9">
    <location>
        <begin position="547"/>
        <end position="577"/>
    </location>
</feature>